<dbReference type="Proteomes" id="UP000095023">
    <property type="component" value="Unassembled WGS sequence"/>
</dbReference>
<dbReference type="GO" id="GO:0005739">
    <property type="term" value="C:mitochondrion"/>
    <property type="evidence" value="ECO:0007669"/>
    <property type="project" value="TreeGrafter"/>
</dbReference>
<accession>A0A1E4TKZ4</accession>
<dbReference type="OrthoDB" id="264015at2759"/>
<dbReference type="EC" id="1.1.5.3" evidence="3"/>
<comment type="cofactor">
    <cofactor evidence="1">
        <name>FAD</name>
        <dbReference type="ChEBI" id="CHEBI:57692"/>
    </cofactor>
</comment>
<dbReference type="InterPro" id="IPR036188">
    <property type="entry name" value="FAD/NAD-bd_sf"/>
</dbReference>
<dbReference type="Gene3D" id="1.10.8.870">
    <property type="entry name" value="Alpha-glycerophosphate oxidase, cap domain"/>
    <property type="match status" value="1"/>
</dbReference>
<proteinExistence type="inferred from homology"/>
<evidence type="ECO:0000256" key="1">
    <source>
        <dbReference type="ARBA" id="ARBA00001974"/>
    </source>
</evidence>
<dbReference type="Pfam" id="PF01266">
    <property type="entry name" value="DAO"/>
    <property type="match status" value="1"/>
</dbReference>
<evidence type="ECO:0000313" key="10">
    <source>
        <dbReference type="Proteomes" id="UP000095023"/>
    </source>
</evidence>
<dbReference type="Gene3D" id="3.50.50.60">
    <property type="entry name" value="FAD/NAD(P)-binding domain"/>
    <property type="match status" value="1"/>
</dbReference>
<dbReference type="InterPro" id="IPR031656">
    <property type="entry name" value="DAO_C"/>
</dbReference>
<keyword evidence="6" id="KW-0560">Oxidoreductase</keyword>
<dbReference type="InterPro" id="IPR000447">
    <property type="entry name" value="G3P_DH_FAD-dep"/>
</dbReference>
<evidence type="ECO:0000256" key="3">
    <source>
        <dbReference type="ARBA" id="ARBA00013029"/>
    </source>
</evidence>
<dbReference type="Gene3D" id="3.30.9.10">
    <property type="entry name" value="D-Amino Acid Oxidase, subunit A, domain 2"/>
    <property type="match status" value="1"/>
</dbReference>
<evidence type="ECO:0000256" key="4">
    <source>
        <dbReference type="ARBA" id="ARBA00022630"/>
    </source>
</evidence>
<name>A0A1E4TKZ4_9ASCO</name>
<dbReference type="PRINTS" id="PR01001">
    <property type="entry name" value="FADG3PDH"/>
</dbReference>
<dbReference type="AlphaFoldDB" id="A0A1E4TKZ4"/>
<keyword evidence="4" id="KW-0285">Flavoprotein</keyword>
<evidence type="ECO:0000259" key="8">
    <source>
        <dbReference type="Pfam" id="PF16901"/>
    </source>
</evidence>
<evidence type="ECO:0000256" key="5">
    <source>
        <dbReference type="ARBA" id="ARBA00022827"/>
    </source>
</evidence>
<organism evidence="9 10">
    <name type="scientific">Tortispora caseinolytica NRRL Y-17796</name>
    <dbReference type="NCBI Taxonomy" id="767744"/>
    <lineage>
        <taxon>Eukaryota</taxon>
        <taxon>Fungi</taxon>
        <taxon>Dikarya</taxon>
        <taxon>Ascomycota</taxon>
        <taxon>Saccharomycotina</taxon>
        <taxon>Trigonopsidomycetes</taxon>
        <taxon>Trigonopsidales</taxon>
        <taxon>Trigonopsidaceae</taxon>
        <taxon>Tortispora</taxon>
    </lineage>
</organism>
<dbReference type="GO" id="GO:0004368">
    <property type="term" value="F:glycerol-3-phosphate dehydrogenase (quinone) activity"/>
    <property type="evidence" value="ECO:0007669"/>
    <property type="project" value="UniProtKB-EC"/>
</dbReference>
<dbReference type="Pfam" id="PF16901">
    <property type="entry name" value="DAO_C"/>
    <property type="match status" value="1"/>
</dbReference>
<sequence>MPSRLLKKGLVACGAVVGASFAYSIYANSVETAYLAKARSLVPQRSRNVPTREQQLARLDDQYDLVIIGAGATGSGIALDAITRGQFKNVLLIDRNDFASGTSSKSTKLVHGGVRYLEKAVFNLDYEQFNLVREALHERKVFLSIAPHLSASLPIMVPTYKYWEIPYFFAGTKAYDLLAGHRSIGNSFFMRASRVLTEFPALKSEGLKGALVYYDGTHNDSRMNVALCMTAAEFGATVLNYCEAVSFGKNEEGRIDSVVVRDVSPQAGGEKSTAFRTVKTKLVVNATGPFTDGIRRLDNPDVSNMVQPSSGAHLILPGHYSSSRYGLIDPNTSDGRVIFFLPWQSKTIVGTTDEPCPIEANPKATEDNVDFILNEVSHYIDAKRYPLSKKNVLASWSGIRPLVKDPDAENTESLVRNHIITISPSGLLTIAGGKWTTYREMAKETVDKAAELLGLPAGMCLTEVIPLVGGEDWFSTHFIELSNAYGIDDATAKHLSENYGDRADEVLQLSSLTGTRWPVKGKKLVQSELFIDGEVRYAVRHEYAVTAVDVIARRTRLSFLNVKGALEALPKVIDTMADELSWDSHRKQLEWDTALEFLHSMGLPDDVKFSRKDVESGKFLAWELEQS</sequence>
<dbReference type="InterPro" id="IPR038299">
    <property type="entry name" value="DAO_C_sf"/>
</dbReference>
<dbReference type="SUPFAM" id="SSF51905">
    <property type="entry name" value="FAD/NAD(P)-binding domain"/>
    <property type="match status" value="1"/>
</dbReference>
<comment type="similarity">
    <text evidence="2">Belongs to the FAD-dependent glycerol-3-phosphate dehydrogenase family.</text>
</comment>
<protein>
    <recommendedName>
        <fullName evidence="3">glycerol-3-phosphate dehydrogenase</fullName>
        <ecNumber evidence="3">1.1.5.3</ecNumber>
    </recommendedName>
</protein>
<feature type="domain" description="Alpha-glycerophosphate oxidase C-terminal" evidence="8">
    <location>
        <begin position="460"/>
        <end position="587"/>
    </location>
</feature>
<dbReference type="PANTHER" id="PTHR11985">
    <property type="entry name" value="GLYCEROL-3-PHOSPHATE DEHYDROGENASE"/>
    <property type="match status" value="1"/>
</dbReference>
<evidence type="ECO:0000259" key="7">
    <source>
        <dbReference type="Pfam" id="PF01266"/>
    </source>
</evidence>
<dbReference type="EMBL" id="KV453841">
    <property type="protein sequence ID" value="ODV92412.1"/>
    <property type="molecule type" value="Genomic_DNA"/>
</dbReference>
<feature type="domain" description="FAD dependent oxidoreductase" evidence="7">
    <location>
        <begin position="64"/>
        <end position="439"/>
    </location>
</feature>
<dbReference type="PANTHER" id="PTHR11985:SF15">
    <property type="entry name" value="GLYCEROL-3-PHOSPHATE DEHYDROGENASE, MITOCHONDRIAL"/>
    <property type="match status" value="1"/>
</dbReference>
<dbReference type="PROSITE" id="PS00978">
    <property type="entry name" value="FAD_G3PDH_2"/>
    <property type="match status" value="1"/>
</dbReference>
<dbReference type="GO" id="GO:0006072">
    <property type="term" value="P:glycerol-3-phosphate metabolic process"/>
    <property type="evidence" value="ECO:0007669"/>
    <property type="project" value="InterPro"/>
</dbReference>
<dbReference type="InterPro" id="IPR006076">
    <property type="entry name" value="FAD-dep_OxRdtase"/>
</dbReference>
<evidence type="ECO:0000256" key="6">
    <source>
        <dbReference type="ARBA" id="ARBA00023002"/>
    </source>
</evidence>
<gene>
    <name evidence="9" type="ORF">CANCADRAFT_30577</name>
</gene>
<keyword evidence="5" id="KW-0274">FAD</keyword>
<reference evidence="10" key="1">
    <citation type="submission" date="2016-02" db="EMBL/GenBank/DDBJ databases">
        <title>Comparative genomics of biotechnologically important yeasts.</title>
        <authorList>
            <consortium name="DOE Joint Genome Institute"/>
            <person name="Riley R."/>
            <person name="Haridas S."/>
            <person name="Wolfe K.H."/>
            <person name="Lopes M.R."/>
            <person name="Hittinger C.T."/>
            <person name="Goker M."/>
            <person name="Salamov A."/>
            <person name="Wisecaver J."/>
            <person name="Long T.M."/>
            <person name="Aerts A.L."/>
            <person name="Barry K."/>
            <person name="Choi C."/>
            <person name="Clum A."/>
            <person name="Coughlan A.Y."/>
            <person name="Deshpande S."/>
            <person name="Douglass A.P."/>
            <person name="Hanson S.J."/>
            <person name="Klenk H.-P."/>
            <person name="Labutti K."/>
            <person name="Lapidus A."/>
            <person name="Lindquist E."/>
            <person name="Lipzen A."/>
            <person name="Meier-Kolthoff J.P."/>
            <person name="Ohm R.A."/>
            <person name="Otillar R.P."/>
            <person name="Pangilinan J."/>
            <person name="Peng Y."/>
            <person name="Rokas A."/>
            <person name="Rosa C.A."/>
            <person name="Scheuner C."/>
            <person name="Sibirny A.A."/>
            <person name="Slot J.C."/>
            <person name="Stielow J.B."/>
            <person name="Sun H."/>
            <person name="Kurtzman C.P."/>
            <person name="Blackwell M."/>
            <person name="Jeffries T.W."/>
            <person name="Grigoriev I.V."/>
        </authorList>
    </citation>
    <scope>NUCLEOTIDE SEQUENCE [LARGE SCALE GENOMIC DNA]</scope>
    <source>
        <strain evidence="10">NRRL Y-17796</strain>
    </source>
</reference>
<evidence type="ECO:0000256" key="2">
    <source>
        <dbReference type="ARBA" id="ARBA00007330"/>
    </source>
</evidence>
<keyword evidence="10" id="KW-1185">Reference proteome</keyword>
<evidence type="ECO:0000313" key="9">
    <source>
        <dbReference type="EMBL" id="ODV92412.1"/>
    </source>
</evidence>
<dbReference type="SUPFAM" id="SSF54373">
    <property type="entry name" value="FAD-linked reductases, C-terminal domain"/>
    <property type="match status" value="1"/>
</dbReference>